<dbReference type="Proteomes" id="UP000076632">
    <property type="component" value="Unassembled WGS sequence"/>
</dbReference>
<keyword evidence="4" id="KW-0479">Metal-binding</keyword>
<keyword evidence="9" id="KW-1185">Reference proteome</keyword>
<sequence>MIFSGRCAFALSVPLTAVRAVDKTIDPALVAQLKTAATQLDRLNLLPENSDWLFDYSAQPSFTFSPGSVVNANAATFPAAVGNGLTLAMINLGPCSMLPPHYHPRASNYVVAVAGTTDTFFIEENGARLVENTLTPMKMTIFPAASIHTMVNRGCDNAQLVSALSNEDAGTHNIANGLFSLPPELVAVALGYSGVDVNQTASKIPPVGTGSIAGTKECLARCAKQKRSRDFSS</sequence>
<dbReference type="Pfam" id="PF00190">
    <property type="entry name" value="Cupin_1"/>
    <property type="match status" value="1"/>
</dbReference>
<dbReference type="STRING" id="1328760.A0A165A9G2"/>
<evidence type="ECO:0000256" key="1">
    <source>
        <dbReference type="ARBA" id="ARBA00004613"/>
    </source>
</evidence>
<dbReference type="InterPro" id="IPR006045">
    <property type="entry name" value="Cupin_1"/>
</dbReference>
<dbReference type="CDD" id="cd02241">
    <property type="entry name" value="cupin_OxOx"/>
    <property type="match status" value="1"/>
</dbReference>
<gene>
    <name evidence="8" type="ORF">L228DRAFT_241314</name>
</gene>
<dbReference type="GO" id="GO:0030145">
    <property type="term" value="F:manganese ion binding"/>
    <property type="evidence" value="ECO:0007669"/>
    <property type="project" value="InterPro"/>
</dbReference>
<dbReference type="PRINTS" id="PR00325">
    <property type="entry name" value="GERMIN"/>
</dbReference>
<keyword evidence="5" id="KW-0464">Manganese</keyword>
<evidence type="ECO:0000313" key="8">
    <source>
        <dbReference type="EMBL" id="KZF20129.1"/>
    </source>
</evidence>
<proteinExistence type="inferred from homology"/>
<reference evidence="8 9" key="1">
    <citation type="journal article" date="2016" name="Fungal Biol.">
        <title>The genome of Xylona heveae provides a window into fungal endophytism.</title>
        <authorList>
            <person name="Gazis R."/>
            <person name="Kuo A."/>
            <person name="Riley R."/>
            <person name="LaButti K."/>
            <person name="Lipzen A."/>
            <person name="Lin J."/>
            <person name="Amirebrahimi M."/>
            <person name="Hesse C.N."/>
            <person name="Spatafora J.W."/>
            <person name="Henrissat B."/>
            <person name="Hainaut M."/>
            <person name="Grigoriev I.V."/>
            <person name="Hibbett D.S."/>
        </authorList>
    </citation>
    <scope>NUCLEOTIDE SEQUENCE [LARGE SCALE GENOMIC DNA]</scope>
    <source>
        <strain evidence="8 9">TC161</strain>
    </source>
</reference>
<evidence type="ECO:0000313" key="9">
    <source>
        <dbReference type="Proteomes" id="UP000076632"/>
    </source>
</evidence>
<dbReference type="RefSeq" id="XP_018185684.1">
    <property type="nucleotide sequence ID" value="XM_018331319.1"/>
</dbReference>
<name>A0A165A9G2_XYLHT</name>
<dbReference type="InParanoid" id="A0A165A9G2"/>
<feature type="chain" id="PRO_5007855213" evidence="6">
    <location>
        <begin position="21"/>
        <end position="233"/>
    </location>
</feature>
<protein>
    <submittedName>
        <fullName evidence="8">Spherulin-1A</fullName>
    </submittedName>
</protein>
<feature type="domain" description="Cupin type-1" evidence="7">
    <location>
        <begin position="56"/>
        <end position="198"/>
    </location>
</feature>
<dbReference type="Gene3D" id="2.60.120.10">
    <property type="entry name" value="Jelly Rolls"/>
    <property type="match status" value="1"/>
</dbReference>
<dbReference type="InterPro" id="IPR011051">
    <property type="entry name" value="RmlC_Cupin_sf"/>
</dbReference>
<dbReference type="SUPFAM" id="SSF51182">
    <property type="entry name" value="RmlC-like cupins"/>
    <property type="match status" value="1"/>
</dbReference>
<dbReference type="EMBL" id="KV407464">
    <property type="protein sequence ID" value="KZF20129.1"/>
    <property type="molecule type" value="Genomic_DNA"/>
</dbReference>
<dbReference type="PANTHER" id="PTHR31238">
    <property type="entry name" value="GERMIN-LIKE PROTEIN SUBFAMILY 3 MEMBER 3"/>
    <property type="match status" value="1"/>
</dbReference>
<dbReference type="InterPro" id="IPR014710">
    <property type="entry name" value="RmlC-like_jellyroll"/>
</dbReference>
<dbReference type="OMA" id="MQNNDCE"/>
<evidence type="ECO:0000256" key="5">
    <source>
        <dbReference type="ARBA" id="ARBA00023211"/>
    </source>
</evidence>
<comment type="similarity">
    <text evidence="2">Belongs to the germin family.</text>
</comment>
<dbReference type="AlphaFoldDB" id="A0A165A9G2"/>
<organism evidence="8 9">
    <name type="scientific">Xylona heveae (strain CBS 132557 / TC161)</name>
    <dbReference type="NCBI Taxonomy" id="1328760"/>
    <lineage>
        <taxon>Eukaryota</taxon>
        <taxon>Fungi</taxon>
        <taxon>Dikarya</taxon>
        <taxon>Ascomycota</taxon>
        <taxon>Pezizomycotina</taxon>
        <taxon>Xylonomycetes</taxon>
        <taxon>Xylonales</taxon>
        <taxon>Xylonaceae</taxon>
        <taxon>Xylona</taxon>
    </lineage>
</organism>
<evidence type="ECO:0000256" key="3">
    <source>
        <dbReference type="ARBA" id="ARBA00022525"/>
    </source>
</evidence>
<feature type="signal peptide" evidence="6">
    <location>
        <begin position="1"/>
        <end position="20"/>
    </location>
</feature>
<accession>A0A165A9G2</accession>
<keyword evidence="3" id="KW-0964">Secreted</keyword>
<dbReference type="OrthoDB" id="1921208at2759"/>
<evidence type="ECO:0000259" key="7">
    <source>
        <dbReference type="SMART" id="SM00835"/>
    </source>
</evidence>
<keyword evidence="6" id="KW-0732">Signal</keyword>
<evidence type="ECO:0000256" key="6">
    <source>
        <dbReference type="SAM" id="SignalP"/>
    </source>
</evidence>
<dbReference type="GeneID" id="28896456"/>
<evidence type="ECO:0000256" key="2">
    <source>
        <dbReference type="ARBA" id="ARBA00007456"/>
    </source>
</evidence>
<comment type="subcellular location">
    <subcellularLocation>
        <location evidence="1">Secreted</location>
    </subcellularLocation>
</comment>
<dbReference type="GO" id="GO:0005576">
    <property type="term" value="C:extracellular region"/>
    <property type="evidence" value="ECO:0007669"/>
    <property type="project" value="UniProtKB-SubCell"/>
</dbReference>
<evidence type="ECO:0000256" key="4">
    <source>
        <dbReference type="ARBA" id="ARBA00022723"/>
    </source>
</evidence>
<dbReference type="InterPro" id="IPR001929">
    <property type="entry name" value="Germin"/>
</dbReference>
<dbReference type="SMART" id="SM00835">
    <property type="entry name" value="Cupin_1"/>
    <property type="match status" value="1"/>
</dbReference>